<organism evidence="2">
    <name type="scientific">Solanum chacoense</name>
    <name type="common">Chaco potato</name>
    <dbReference type="NCBI Taxonomy" id="4108"/>
    <lineage>
        <taxon>Eukaryota</taxon>
        <taxon>Viridiplantae</taxon>
        <taxon>Streptophyta</taxon>
        <taxon>Embryophyta</taxon>
        <taxon>Tracheophyta</taxon>
        <taxon>Spermatophyta</taxon>
        <taxon>Magnoliopsida</taxon>
        <taxon>eudicotyledons</taxon>
        <taxon>Gunneridae</taxon>
        <taxon>Pentapetalae</taxon>
        <taxon>asterids</taxon>
        <taxon>lamiids</taxon>
        <taxon>Solanales</taxon>
        <taxon>Solanaceae</taxon>
        <taxon>Solanoideae</taxon>
        <taxon>Solaneae</taxon>
        <taxon>Solanum</taxon>
    </lineage>
</organism>
<protein>
    <submittedName>
        <fullName evidence="2">Putative ovule protein</fullName>
    </submittedName>
</protein>
<sequence length="65" mass="7332">MMSFTSAISFSICFDLLFLELRSIGNNPCTPKVGKIWYNLPSLDPHFVGLHGVYCCRAICKISFK</sequence>
<dbReference type="AlphaFoldDB" id="A0A0V0GMW0"/>
<evidence type="ECO:0000313" key="2">
    <source>
        <dbReference type="EMBL" id="JAP09079.1"/>
    </source>
</evidence>
<accession>A0A0V0GMW0</accession>
<feature type="signal peptide" evidence="1">
    <location>
        <begin position="1"/>
        <end position="25"/>
    </location>
</feature>
<feature type="chain" id="PRO_5006865377" evidence="1">
    <location>
        <begin position="26"/>
        <end position="65"/>
    </location>
</feature>
<reference evidence="2" key="1">
    <citation type="submission" date="2015-12" db="EMBL/GenBank/DDBJ databases">
        <title>Gene expression during late stages of embryo sac development: a critical building block for successful pollen-pistil interactions.</title>
        <authorList>
            <person name="Liu Y."/>
            <person name="Joly V."/>
            <person name="Sabar M."/>
            <person name="Matton D.P."/>
        </authorList>
    </citation>
    <scope>NUCLEOTIDE SEQUENCE</scope>
</reference>
<name>A0A0V0GMW0_SOLCH</name>
<proteinExistence type="predicted"/>
<keyword evidence="1" id="KW-0732">Signal</keyword>
<dbReference type="EMBL" id="GEDG01035717">
    <property type="protein sequence ID" value="JAP09079.1"/>
    <property type="molecule type" value="Transcribed_RNA"/>
</dbReference>
<evidence type="ECO:0000256" key="1">
    <source>
        <dbReference type="SAM" id="SignalP"/>
    </source>
</evidence>